<dbReference type="Gene3D" id="1.20.910.10">
    <property type="entry name" value="Heme oxygenase-like"/>
    <property type="match status" value="1"/>
</dbReference>
<protein>
    <submittedName>
        <fullName evidence="2">Uncharacterized protein</fullName>
    </submittedName>
</protein>
<keyword evidence="3" id="KW-1185">Reference proteome</keyword>
<gene>
    <name evidence="2" type="ORF">HDU87_002598</name>
</gene>
<dbReference type="InterPro" id="IPR016084">
    <property type="entry name" value="Haem_Oase-like_multi-hlx"/>
</dbReference>
<feature type="region of interest" description="Disordered" evidence="1">
    <location>
        <begin position="520"/>
        <end position="540"/>
    </location>
</feature>
<evidence type="ECO:0000313" key="3">
    <source>
        <dbReference type="Proteomes" id="UP001212152"/>
    </source>
</evidence>
<dbReference type="EMBL" id="JADGJQ010000002">
    <property type="protein sequence ID" value="KAJ3185032.1"/>
    <property type="molecule type" value="Genomic_DNA"/>
</dbReference>
<comment type="caution">
    <text evidence="2">The sequence shown here is derived from an EMBL/GenBank/DDBJ whole genome shotgun (WGS) entry which is preliminary data.</text>
</comment>
<name>A0AAD5XVT6_9FUNG</name>
<organism evidence="2 3">
    <name type="scientific">Geranomyces variabilis</name>
    <dbReference type="NCBI Taxonomy" id="109894"/>
    <lineage>
        <taxon>Eukaryota</taxon>
        <taxon>Fungi</taxon>
        <taxon>Fungi incertae sedis</taxon>
        <taxon>Chytridiomycota</taxon>
        <taxon>Chytridiomycota incertae sedis</taxon>
        <taxon>Chytridiomycetes</taxon>
        <taxon>Spizellomycetales</taxon>
        <taxon>Powellomycetaceae</taxon>
        <taxon>Geranomyces</taxon>
    </lineage>
</organism>
<feature type="region of interest" description="Disordered" evidence="1">
    <location>
        <begin position="844"/>
        <end position="874"/>
    </location>
</feature>
<dbReference type="Proteomes" id="UP001212152">
    <property type="component" value="Unassembled WGS sequence"/>
</dbReference>
<feature type="compositionally biased region" description="Low complexity" evidence="1">
    <location>
        <begin position="844"/>
        <end position="871"/>
    </location>
</feature>
<proteinExistence type="predicted"/>
<dbReference type="AlphaFoldDB" id="A0AAD5XVT6"/>
<evidence type="ECO:0000313" key="2">
    <source>
        <dbReference type="EMBL" id="KAJ3185032.1"/>
    </source>
</evidence>
<sequence length="966" mass="104908">MNGTLSAIFSSLRLPSSSLHAASHEGDNHAAESTSITALEQWARNVEAEDLKRASIEWCCGLEEADGPVRNETGSDVDWHRHLYWRLMNVEQFPEVLPVARRFLYQQFQTAAEEARSDIEHARGEESLAYTLRDGYSPTALESFMLAQHQRTMDAYHAYREEWDRKKKRAIDDASGDDDDSGWVLRHANALHPTKEYAKWWLLQNAPTKLVDGSWLQHAAGIGTADEDDKRTAMPLYKTFVEELGDGVLKMNHVSVYETCLESERITHPPHHTRGFSQDPRLPSHAYTRGCVQLALGQFAARDLFPEALGYNLGYEQLPLHLLITTHELPLLDIDPTYFLLHVSIDNGATGHAKMAVDAVVQYLDRVRVEKGVDAMRQHWQRILTGFYLSERNPLKSHLDARRRALHRSSASAPPYPRALFSTAAACIFASKAPYAHKIHPPDAMVGPYPLHYWLDPDHARERSAELVREMEKSRWVERGNPGASALVGRLCRFGGPMFAVFTEREMEVLGEWIRGLRPPPVEKEEEEEEENGGAVGAAMCPVSGRRDSIGNAKCPMMAGQTRRVSISSSVSLGKDQARTDLLPLISAKSRAGKFRHGSLTLMDPNSGAPRTINSLLAADDPSAVLDALVASGSVRAFLEAVQEGGCMAQWFGPNDRKVVEAWVASLDAPDAESRSVDSGHVVAPSAEAHNASRRNSADVTREPSDETVAAALDIIAAAAATKSITRKTSSSPTECMSIAPPQQPPLPLPSASALIPILSSPTSAAHHLASYILAHPFSSLPNTATTTTTTLDALHPLLQHISLGLPVTNHASPARHPTRTGATHLLFRRALVESHTLSALLRTLSSPTPTPTPSSSSSSSSPSSRTSASSSDDDDAVGQVLVYLLAVTIRDAPNLAAVCSAVVVMLEEITPLIGGAAGGGVASTQWRKFVGGLRQLIGGGGGGGVEPDVVAMRLWRNVRLPVAAA</sequence>
<dbReference type="SMART" id="SM01236">
    <property type="entry name" value="Haem_oxygenase_2"/>
    <property type="match status" value="1"/>
</dbReference>
<feature type="region of interest" description="Disordered" evidence="1">
    <location>
        <begin position="671"/>
        <end position="704"/>
    </location>
</feature>
<dbReference type="Pfam" id="PF14518">
    <property type="entry name" value="Haem_oxygenas_2"/>
    <property type="match status" value="1"/>
</dbReference>
<evidence type="ECO:0000256" key="1">
    <source>
        <dbReference type="SAM" id="MobiDB-lite"/>
    </source>
</evidence>
<accession>A0AAD5XVT6</accession>
<reference evidence="2" key="1">
    <citation type="submission" date="2020-05" db="EMBL/GenBank/DDBJ databases">
        <title>Phylogenomic resolution of chytrid fungi.</title>
        <authorList>
            <person name="Stajich J.E."/>
            <person name="Amses K."/>
            <person name="Simmons R."/>
            <person name="Seto K."/>
            <person name="Myers J."/>
            <person name="Bonds A."/>
            <person name="Quandt C.A."/>
            <person name="Barry K."/>
            <person name="Liu P."/>
            <person name="Grigoriev I."/>
            <person name="Longcore J.E."/>
            <person name="James T.Y."/>
        </authorList>
    </citation>
    <scope>NUCLEOTIDE SEQUENCE</scope>
    <source>
        <strain evidence="2">JEL0379</strain>
    </source>
</reference>
<feature type="region of interest" description="Disordered" evidence="1">
    <location>
        <begin position="724"/>
        <end position="745"/>
    </location>
</feature>
<feature type="compositionally biased region" description="Polar residues" evidence="1">
    <location>
        <begin position="724"/>
        <end position="735"/>
    </location>
</feature>